<name>A0A024V680_PLAFA</name>
<dbReference type="InterPro" id="IPR026059">
    <property type="entry name" value="Rab3GAP2"/>
</dbReference>
<dbReference type="AlphaFoldDB" id="A0A024V680"/>
<dbReference type="OrthoDB" id="2019917at2759"/>
<evidence type="ECO:0000313" key="2">
    <source>
        <dbReference type="EMBL" id="ETW18331.1"/>
    </source>
</evidence>
<sequence>MSKNDFNNRILNNYEKQKVLEESNNYLKILSHNKNVSSNNKNNINLRKDEEEVGMTFIEEKICFDEKIEVEEVFTLEILIKILSKIFLKGNYSLTKDDINITNCKVMIFESKYHLNNTNDEVEDFINMLFYFQNKNYLIFIIYCLNKKNIVYLNFFNPLLSEKETIEAFNLFFMNNFFPHIILGLNNGRILLYNHEGIMCMYNKFVEYKLKNIFIENQKDYILFLYENNIIVNSNIHLIKRALETNSKTLPYDYMFTINKNISLSHIILRCDNSYDLLKKELYTMYNKEDLMRYINDNINTNPNTYSGNINYIITSKTITLSILNIIKPNTPNDFLSRKENFSTSEKLSSKINNFIKNIFTKKNENAPPSSASSALPSSVLINQVDYNMNSNNTSTNDILNSKIVHSFNDSKRQIIDICICPWNTNLLLALDNLGRISLFNLSTLNILYMWKSYRSAFMSFIQKQNYNCFHRQNKKKFQDTPFNQFDKGILFYLKNRSLIEIWDFKTLNKIYSVRTYECPIFSKLFFGENNVPNKVILFNSSHHVFLMNTNFELLYLKWV</sequence>
<reference evidence="2 3" key="2">
    <citation type="submission" date="2013-02" db="EMBL/GenBank/DDBJ databases">
        <title>The Genome Sequence of Plasmodium falciparum Vietnam Oak-Knoll (FVO).</title>
        <authorList>
            <consortium name="The Broad Institute Genome Sequencing Platform"/>
            <consortium name="The Broad Institute Genome Sequencing Center for Infectious Disease"/>
            <person name="Neafsey D."/>
            <person name="Cheeseman I."/>
            <person name="Volkman S."/>
            <person name="Adams J."/>
            <person name="Walker B."/>
            <person name="Young S.K."/>
            <person name="Zeng Q."/>
            <person name="Gargeya S."/>
            <person name="Fitzgerald M."/>
            <person name="Haas B."/>
            <person name="Abouelleil A."/>
            <person name="Alvarado L."/>
            <person name="Arachchi H.M."/>
            <person name="Berlin A.M."/>
            <person name="Chapman S.B."/>
            <person name="Dewar J."/>
            <person name="Goldberg J."/>
            <person name="Griggs A."/>
            <person name="Gujja S."/>
            <person name="Hansen M."/>
            <person name="Howarth C."/>
            <person name="Imamovic A."/>
            <person name="Larimer J."/>
            <person name="McCowan C."/>
            <person name="Murphy C."/>
            <person name="Neiman D."/>
            <person name="Pearson M."/>
            <person name="Priest M."/>
            <person name="Roberts A."/>
            <person name="Saif S."/>
            <person name="Shea T."/>
            <person name="Sisk P."/>
            <person name="Sykes S."/>
            <person name="Wortman J."/>
            <person name="Nusbaum C."/>
            <person name="Birren B."/>
        </authorList>
    </citation>
    <scope>NUCLEOTIDE SEQUENCE [LARGE SCALE GENOMIC DNA]</scope>
    <source>
        <strain evidence="3">Vietnam Oak-Knoll (FVO)</strain>
    </source>
</reference>
<dbReference type="InterPro" id="IPR036322">
    <property type="entry name" value="WD40_repeat_dom_sf"/>
</dbReference>
<evidence type="ECO:0000259" key="1">
    <source>
        <dbReference type="Pfam" id="PF14655"/>
    </source>
</evidence>
<dbReference type="PANTHER" id="PTHR12472:SF0">
    <property type="entry name" value="RAB3 GTPASE-ACTIVATING PROTEIN NON-CATALYTIC SUBUNIT"/>
    <property type="match status" value="1"/>
</dbReference>
<dbReference type="PANTHER" id="PTHR12472">
    <property type="entry name" value="RAB3-GAP REGULATORY DOMAIN"/>
    <property type="match status" value="1"/>
</dbReference>
<organism evidence="2 3">
    <name type="scientific">Plasmodium falciparum Vietnam Oak-Knoll</name>
    <name type="common">FVO</name>
    <dbReference type="NCBI Taxonomy" id="1036723"/>
    <lineage>
        <taxon>Eukaryota</taxon>
        <taxon>Sar</taxon>
        <taxon>Alveolata</taxon>
        <taxon>Apicomplexa</taxon>
        <taxon>Aconoidasida</taxon>
        <taxon>Haemosporida</taxon>
        <taxon>Plasmodiidae</taxon>
        <taxon>Plasmodium</taxon>
        <taxon>Plasmodium (Laverania)</taxon>
    </lineage>
</organism>
<proteinExistence type="predicted"/>
<evidence type="ECO:0000313" key="3">
    <source>
        <dbReference type="Proteomes" id="UP000030690"/>
    </source>
</evidence>
<dbReference type="EMBL" id="KI925079">
    <property type="protein sequence ID" value="ETW18331.1"/>
    <property type="molecule type" value="Genomic_DNA"/>
</dbReference>
<gene>
    <name evidence="2" type="ORF">PFFVO_02847</name>
</gene>
<feature type="domain" description="Rab3-GAP regulatory subunit N-terminal" evidence="1">
    <location>
        <begin position="347"/>
        <end position="513"/>
    </location>
</feature>
<dbReference type="InterPro" id="IPR032839">
    <property type="entry name" value="RAB3GAP_N"/>
</dbReference>
<dbReference type="SUPFAM" id="SSF50978">
    <property type="entry name" value="WD40 repeat-like"/>
    <property type="match status" value="1"/>
</dbReference>
<reference evidence="2 3" key="1">
    <citation type="submission" date="2013-02" db="EMBL/GenBank/DDBJ databases">
        <title>The Genome Annotation of Plasmodium falciparum Vietnam Oak-Knoll (FVO).</title>
        <authorList>
            <consortium name="The Broad Institute Genome Sequencing Platform"/>
            <consortium name="The Broad Institute Genome Sequencing Center for Infectious Disease"/>
            <person name="Neafsey D."/>
            <person name="Hoffman S."/>
            <person name="Volkman S."/>
            <person name="Rosenthal P."/>
            <person name="Walker B."/>
            <person name="Young S.K."/>
            <person name="Zeng Q."/>
            <person name="Gargeya S."/>
            <person name="Fitzgerald M."/>
            <person name="Haas B."/>
            <person name="Abouelleil A."/>
            <person name="Allen A.W."/>
            <person name="Alvarado L."/>
            <person name="Arachchi H.M."/>
            <person name="Berlin A.M."/>
            <person name="Chapman S.B."/>
            <person name="Gainer-Dewar J."/>
            <person name="Goldberg J."/>
            <person name="Griggs A."/>
            <person name="Gujja S."/>
            <person name="Hansen M."/>
            <person name="Howarth C."/>
            <person name="Imamovic A."/>
            <person name="Ireland A."/>
            <person name="Larimer J."/>
            <person name="McCowan C."/>
            <person name="Murphy C."/>
            <person name="Pearson M."/>
            <person name="Poon T.W."/>
            <person name="Priest M."/>
            <person name="Roberts A."/>
            <person name="Saif S."/>
            <person name="Shea T."/>
            <person name="Sisk P."/>
            <person name="Sykes S."/>
            <person name="Wortman J."/>
            <person name="Nusbaum C."/>
            <person name="Birren B."/>
        </authorList>
    </citation>
    <scope>NUCLEOTIDE SEQUENCE [LARGE SCALE GENOMIC DNA]</scope>
    <source>
        <strain evidence="3">Vietnam Oak-Knoll (FVO)</strain>
    </source>
</reference>
<dbReference type="Pfam" id="PF14655">
    <property type="entry name" value="RAB3GAP2_N"/>
    <property type="match status" value="1"/>
</dbReference>
<dbReference type="Proteomes" id="UP000030690">
    <property type="component" value="Unassembled WGS sequence"/>
</dbReference>
<accession>A0A024V680</accession>
<protein>
    <recommendedName>
        <fullName evidence="1">Rab3-GAP regulatory subunit N-terminal domain-containing protein</fullName>
    </recommendedName>
</protein>